<evidence type="ECO:0000256" key="5">
    <source>
        <dbReference type="SAM" id="MobiDB-lite"/>
    </source>
</evidence>
<dbReference type="SUPFAM" id="SSF141673">
    <property type="entry name" value="MOSC N-terminal domain-like"/>
    <property type="match status" value="1"/>
</dbReference>
<dbReference type="PROSITE" id="PS51340">
    <property type="entry name" value="MOSC"/>
    <property type="match status" value="1"/>
</dbReference>
<dbReference type="Proteomes" id="UP001451303">
    <property type="component" value="Unassembled WGS sequence"/>
</dbReference>
<evidence type="ECO:0000256" key="1">
    <source>
        <dbReference type="ARBA" id="ARBA00022679"/>
    </source>
</evidence>
<evidence type="ECO:0000256" key="4">
    <source>
        <dbReference type="HAMAP-Rule" id="MF_03050"/>
    </source>
</evidence>
<comment type="cofactor">
    <cofactor evidence="4">
        <name>pyridoxal 5'-phosphate</name>
        <dbReference type="ChEBI" id="CHEBI:597326"/>
    </cofactor>
</comment>
<keyword evidence="3 4" id="KW-0501">Molybdenum cofactor biosynthesis</keyword>
<dbReference type="EMBL" id="JAVLET010000001">
    <property type="protein sequence ID" value="KAL0475722.1"/>
    <property type="molecule type" value="Genomic_DNA"/>
</dbReference>
<dbReference type="InterPro" id="IPR028886">
    <property type="entry name" value="MoCo_sulfurase"/>
</dbReference>
<dbReference type="InterPro" id="IPR015422">
    <property type="entry name" value="PyrdxlP-dep_Trfase_small"/>
</dbReference>
<feature type="region of interest" description="Disordered" evidence="5">
    <location>
        <begin position="754"/>
        <end position="776"/>
    </location>
</feature>
<feature type="compositionally biased region" description="Low complexity" evidence="5">
    <location>
        <begin position="754"/>
        <end position="770"/>
    </location>
</feature>
<dbReference type="Gene3D" id="3.90.1150.10">
    <property type="entry name" value="Aspartate Aminotransferase, domain 1"/>
    <property type="match status" value="1"/>
</dbReference>
<dbReference type="PANTHER" id="PTHR14237:SF80">
    <property type="entry name" value="MOLYBDENUM COFACTOR SULFURASE"/>
    <property type="match status" value="1"/>
</dbReference>
<dbReference type="InterPro" id="IPR015421">
    <property type="entry name" value="PyrdxlP-dep_Trfase_major"/>
</dbReference>
<dbReference type="SUPFAM" id="SSF53383">
    <property type="entry name" value="PLP-dependent transferases"/>
    <property type="match status" value="1"/>
</dbReference>
<dbReference type="HAMAP" id="MF_03050">
    <property type="entry name" value="MOCOS"/>
    <property type="match status" value="1"/>
</dbReference>
<dbReference type="Pfam" id="PF03476">
    <property type="entry name" value="MOSC_N"/>
    <property type="match status" value="1"/>
</dbReference>
<keyword evidence="8" id="KW-1185">Reference proteome</keyword>
<sequence>MGSLNIPHNGYNADVEKIREEEYSMLKDSIYLDHAGTTPYPKSLMDRFAQEMTANLFGNPHSASASSQLSTQRIQDIRLRALQFFNADPADFDLVFVANATAGIKLVTDAMRCLPTGFDYVYQQASHTSLVGVREEAKSSVCLDTRQVEDWLSGSYPFADNEDEERPILFAYPAQSNMDGRRFPLSWSSQIRRQCQSPTNKRKTYTILDAAALVSSSPLDLSNAQTAPDFVVLSFYKIFGFPDLGALLVRKEVQDVFSSRRYFGGGTVDMVVCLKEQWHAPKDGFLHEKLEDGTLPIHSIIALDVAMDVHATLFGSMERVAGHTGLLARRLYQGLKGLRHANGALVCAIYSPDPEREDSGPVVAFNIRNAQGIWISLAEVEKLATLKGIHIRTGGVCNPGGIATALGLEPWEMKQNFSSGFRCGTDNDTMGGKPTGIIRVSLGAMTTIADVDRFVQFVEEFYREDTPPILPPPETNFEPSLRNTPELFIKSIVVYPIKSCAGFHVPPGIDWEVRPEGLVWDREWCLVHRGSGQALSQKRYPRMALLRQNLDFTRGELQVTYIGDISPSSGLPSSISVPLSKNPKMYAPKKSGMSSRVCGEEITPQTYASAKINDFFSTVLGVPCVLARFPPGGQGKGMMRHAKAHLQRHQQPGPMCSKLAKPAMMPGAFPSLEAAETPPSPPDSDTERSATPTQETQGPKPRRILLSNESPILAITSTSVDALNQSIAALNPLATAAATGPISEAVFRANLVLSPSPSSPSASTTSKPNPNLSPYEEDTWSSLTIFNSPSSSSSPSSSGYHQTKIKFQMLGSCRRCHMVCIDQATGLKTAGGEPFVTLSKTRRFEGKVFFGVHMGLQEEEGDEDENAESIEREGTGPGTERMGGNERVVKIRVGDVVRPSYL</sequence>
<dbReference type="PANTHER" id="PTHR14237">
    <property type="entry name" value="MOLYBDOPTERIN COFACTOR SULFURASE MOSC"/>
    <property type="match status" value="1"/>
</dbReference>
<comment type="similarity">
    <text evidence="4">Belongs to the class-V pyridoxal-phosphate-dependent aminotransferase family. MOCOS subfamily.</text>
</comment>
<dbReference type="InterPro" id="IPR005302">
    <property type="entry name" value="MoCF_Sase_C"/>
</dbReference>
<evidence type="ECO:0000313" key="7">
    <source>
        <dbReference type="EMBL" id="KAL0475722.1"/>
    </source>
</evidence>
<comment type="caution">
    <text evidence="7">The sequence shown here is derived from an EMBL/GenBank/DDBJ whole genome shotgun (WGS) entry which is preliminary data.</text>
</comment>
<gene>
    <name evidence="4" type="primary">hxB</name>
    <name evidence="7" type="ORF">QR685DRAFT_513514</name>
</gene>
<dbReference type="InterPro" id="IPR005303">
    <property type="entry name" value="MOCOS_middle"/>
</dbReference>
<feature type="domain" description="MOSC" evidence="6">
    <location>
        <begin position="677"/>
        <end position="900"/>
    </location>
</feature>
<feature type="modified residue" description="N6-(pyridoxal phosphate)lysine" evidence="4">
    <location>
        <position position="237"/>
    </location>
</feature>
<evidence type="ECO:0000256" key="2">
    <source>
        <dbReference type="ARBA" id="ARBA00022898"/>
    </source>
</evidence>
<dbReference type="InterPro" id="IPR015424">
    <property type="entry name" value="PyrdxlP-dep_Trfase"/>
</dbReference>
<proteinExistence type="inferred from homology"/>
<comment type="catalytic activity">
    <reaction evidence="4">
        <text>Mo-molybdopterin + L-cysteine + AH2 = thio-Mo-molybdopterin + L-alanine + A + H2O</text>
        <dbReference type="Rhea" id="RHEA:42636"/>
        <dbReference type="ChEBI" id="CHEBI:13193"/>
        <dbReference type="ChEBI" id="CHEBI:15377"/>
        <dbReference type="ChEBI" id="CHEBI:17499"/>
        <dbReference type="ChEBI" id="CHEBI:35235"/>
        <dbReference type="ChEBI" id="CHEBI:57972"/>
        <dbReference type="ChEBI" id="CHEBI:71302"/>
        <dbReference type="ChEBI" id="CHEBI:82685"/>
        <dbReference type="EC" id="2.8.1.9"/>
    </reaction>
</comment>
<dbReference type="EC" id="2.8.1.9" evidence="4"/>
<keyword evidence="2 4" id="KW-0663">Pyridoxal phosphate</keyword>
<accession>A0ABR3DTN4</accession>
<dbReference type="InterPro" id="IPR000192">
    <property type="entry name" value="Aminotrans_V_dom"/>
</dbReference>
<dbReference type="Pfam" id="PF03473">
    <property type="entry name" value="MOSC"/>
    <property type="match status" value="1"/>
</dbReference>
<evidence type="ECO:0000259" key="6">
    <source>
        <dbReference type="PROSITE" id="PS51340"/>
    </source>
</evidence>
<feature type="region of interest" description="Disordered" evidence="5">
    <location>
        <begin position="858"/>
        <end position="887"/>
    </location>
</feature>
<protein>
    <recommendedName>
        <fullName evidence="4">Molybdenum cofactor sulfurase</fullName>
        <shortName evidence="4">MCS</shortName>
        <shortName evidence="4">MOS</shortName>
        <shortName evidence="4">MoCo sulfurase</shortName>
        <ecNumber evidence="4">2.8.1.9</ecNumber>
    </recommendedName>
    <alternativeName>
        <fullName evidence="4">Molybdenum cofactor sulfurtransferase</fullName>
    </alternativeName>
</protein>
<evidence type="ECO:0000313" key="8">
    <source>
        <dbReference type="Proteomes" id="UP001451303"/>
    </source>
</evidence>
<keyword evidence="1 4" id="KW-0808">Transferase</keyword>
<dbReference type="Gene3D" id="3.40.640.10">
    <property type="entry name" value="Type I PLP-dependent aspartate aminotransferase-like (Major domain)"/>
    <property type="match status" value="1"/>
</dbReference>
<feature type="active site" evidence="4">
    <location>
        <position position="397"/>
    </location>
</feature>
<evidence type="ECO:0000256" key="3">
    <source>
        <dbReference type="ARBA" id="ARBA00023150"/>
    </source>
</evidence>
<organism evidence="7 8">
    <name type="scientific">Neurospora intermedia</name>
    <dbReference type="NCBI Taxonomy" id="5142"/>
    <lineage>
        <taxon>Eukaryota</taxon>
        <taxon>Fungi</taxon>
        <taxon>Dikarya</taxon>
        <taxon>Ascomycota</taxon>
        <taxon>Pezizomycotina</taxon>
        <taxon>Sordariomycetes</taxon>
        <taxon>Sordariomycetidae</taxon>
        <taxon>Sordariales</taxon>
        <taxon>Sordariaceae</taxon>
        <taxon>Neurospora</taxon>
    </lineage>
</organism>
<name>A0ABR3DTN4_NEUIN</name>
<feature type="compositionally biased region" description="Acidic residues" evidence="5">
    <location>
        <begin position="858"/>
        <end position="868"/>
    </location>
</feature>
<feature type="region of interest" description="Disordered" evidence="5">
    <location>
        <begin position="669"/>
        <end position="706"/>
    </location>
</feature>
<dbReference type="Pfam" id="PF00266">
    <property type="entry name" value="Aminotran_5"/>
    <property type="match status" value="1"/>
</dbReference>
<comment type="function">
    <text evidence="4">Sulfurates the molybdenum cofactor. Sulfation of molybdenum is essential for xanthine dehydrogenase (XDH) and aldehyde oxidase (ADO) enzymes in which molybdenum cofactor is liganded by 1 oxygen and 1 sulfur atom in active form.</text>
</comment>
<reference evidence="7 8" key="1">
    <citation type="submission" date="2023-09" db="EMBL/GenBank/DDBJ databases">
        <title>Multi-omics analysis of a traditional fermented food reveals byproduct-associated fungal strains for waste-to-food upcycling.</title>
        <authorList>
            <consortium name="Lawrence Berkeley National Laboratory"/>
            <person name="Rekdal V.M."/>
            <person name="Villalobos-Escobedo J.M."/>
            <person name="Rodriguez-Valeron N."/>
            <person name="Garcia M.O."/>
            <person name="Vasquez D.P."/>
            <person name="Damayanti I."/>
            <person name="Sorensen P.M."/>
            <person name="Baidoo E.E."/>
            <person name="De Carvalho A.C."/>
            <person name="Riley R."/>
            <person name="Lipzen A."/>
            <person name="He G."/>
            <person name="Yan M."/>
            <person name="Haridas S."/>
            <person name="Daum C."/>
            <person name="Yoshinaga Y."/>
            <person name="Ng V."/>
            <person name="Grigoriev I.V."/>
            <person name="Munk R."/>
            <person name="Nuraida L."/>
            <person name="Wijaya C.H."/>
            <person name="Morales P.-C."/>
            <person name="Keasling J.D."/>
        </authorList>
    </citation>
    <scope>NUCLEOTIDE SEQUENCE [LARGE SCALE GENOMIC DNA]</scope>
    <source>
        <strain evidence="7 8">FGSC 2613</strain>
    </source>
</reference>